<evidence type="ECO:0000313" key="4">
    <source>
        <dbReference type="Proteomes" id="UP001153199"/>
    </source>
</evidence>
<feature type="region of interest" description="Disordered" evidence="2">
    <location>
        <begin position="87"/>
        <end position="106"/>
    </location>
</feature>
<dbReference type="AlphaFoldDB" id="A0A9X4P4Y7"/>
<keyword evidence="4" id="KW-1185">Reference proteome</keyword>
<keyword evidence="1" id="KW-0175">Coiled coil</keyword>
<proteinExistence type="predicted"/>
<sequence length="106" mass="12119">MTIEEKISAKNKKIEEINQKIKKEEEKIADFKEKIKQLKVEIEQITNEEIKNSLSQIEAEPLEFIALIKEMQKQKLNPVDTLDLLKEIGGSTGDGNQENTTEGYGE</sequence>
<feature type="compositionally biased region" description="Polar residues" evidence="2">
    <location>
        <begin position="94"/>
        <end position="106"/>
    </location>
</feature>
<gene>
    <name evidence="3" type="ORF">NF717_08025</name>
</gene>
<dbReference type="RefSeq" id="WP_238077066.1">
    <property type="nucleotide sequence ID" value="NZ_JAMWDY010000007.1"/>
</dbReference>
<dbReference type="EMBL" id="JAMWFV010000010">
    <property type="protein sequence ID" value="MDG6145599.1"/>
    <property type="molecule type" value="Genomic_DNA"/>
</dbReference>
<comment type="caution">
    <text evidence="3">The sequence shown here is derived from an EMBL/GenBank/DDBJ whole genome shotgun (WGS) entry which is preliminary data.</text>
</comment>
<feature type="coiled-coil region" evidence="1">
    <location>
        <begin position="4"/>
        <end position="60"/>
    </location>
</feature>
<evidence type="ECO:0000256" key="2">
    <source>
        <dbReference type="SAM" id="MobiDB-lite"/>
    </source>
</evidence>
<organism evidence="3 4">
    <name type="scientific">Lactococcus formosensis</name>
    <dbReference type="NCBI Taxonomy" id="1281486"/>
    <lineage>
        <taxon>Bacteria</taxon>
        <taxon>Bacillati</taxon>
        <taxon>Bacillota</taxon>
        <taxon>Bacilli</taxon>
        <taxon>Lactobacillales</taxon>
        <taxon>Streptococcaceae</taxon>
        <taxon>Lactococcus</taxon>
    </lineage>
</organism>
<protein>
    <submittedName>
        <fullName evidence="3">Coiled-coil domain-containing protein 22</fullName>
    </submittedName>
</protein>
<name>A0A9X4P4Y7_9LACT</name>
<dbReference type="Proteomes" id="UP001153199">
    <property type="component" value="Unassembled WGS sequence"/>
</dbReference>
<evidence type="ECO:0000313" key="3">
    <source>
        <dbReference type="EMBL" id="MDG6145599.1"/>
    </source>
</evidence>
<reference evidence="3" key="1">
    <citation type="submission" date="2022-06" db="EMBL/GenBank/DDBJ databases">
        <title>Lactococcus from bovine mastitis in China.</title>
        <authorList>
            <person name="Lin Y."/>
            <person name="Han B."/>
        </authorList>
    </citation>
    <scope>NUCLEOTIDE SEQUENCE</scope>
    <source>
        <strain evidence="3">Ningxia-I-26</strain>
    </source>
</reference>
<evidence type="ECO:0000256" key="1">
    <source>
        <dbReference type="SAM" id="Coils"/>
    </source>
</evidence>
<accession>A0A9X4P4Y7</accession>